<feature type="region of interest" description="Disordered" evidence="1">
    <location>
        <begin position="1"/>
        <end position="45"/>
    </location>
</feature>
<evidence type="ECO:0000313" key="2">
    <source>
        <dbReference type="EMBL" id="CAK0860907.1"/>
    </source>
</evidence>
<name>A0ABN9ULZ0_9DINO</name>
<proteinExistence type="predicted"/>
<reference evidence="2" key="1">
    <citation type="submission" date="2023-10" db="EMBL/GenBank/DDBJ databases">
        <authorList>
            <person name="Chen Y."/>
            <person name="Shah S."/>
            <person name="Dougan E. K."/>
            <person name="Thang M."/>
            <person name="Chan C."/>
        </authorList>
    </citation>
    <scope>NUCLEOTIDE SEQUENCE [LARGE SCALE GENOMIC DNA]</scope>
</reference>
<evidence type="ECO:0000256" key="1">
    <source>
        <dbReference type="SAM" id="MobiDB-lite"/>
    </source>
</evidence>
<evidence type="ECO:0000313" key="3">
    <source>
        <dbReference type="Proteomes" id="UP001189429"/>
    </source>
</evidence>
<sequence>MGKVTECNSGHKLKESGKPEQARATDATSSSETGRWSWIAGRHGGGLRVRRLLQRPKHALGGAGEPGALLHTDPRGAAPASEVVTADCEPEASAAAEDPRCNRRRQGQAQGTQRAEAPRAPPGGRRRGAGPEAPAPEQEPVDLLGGDPAAPLAGAGQPWGTMDYLDSQPTTALECAAPPDLDLLGSKGWAGPQGAVAAARMGSA</sequence>
<comment type="caution">
    <text evidence="2">The sequence shown here is derived from an EMBL/GenBank/DDBJ whole genome shotgun (WGS) entry which is preliminary data.</text>
</comment>
<feature type="region of interest" description="Disordered" evidence="1">
    <location>
        <begin position="58"/>
        <end position="165"/>
    </location>
</feature>
<dbReference type="Proteomes" id="UP001189429">
    <property type="component" value="Unassembled WGS sequence"/>
</dbReference>
<feature type="compositionally biased region" description="Low complexity" evidence="1">
    <location>
        <begin position="130"/>
        <end position="156"/>
    </location>
</feature>
<feature type="compositionally biased region" description="Basic and acidic residues" evidence="1">
    <location>
        <begin position="12"/>
        <end position="23"/>
    </location>
</feature>
<gene>
    <name evidence="2" type="ORF">PCOR1329_LOCUS49734</name>
</gene>
<organism evidence="2 3">
    <name type="scientific">Prorocentrum cordatum</name>
    <dbReference type="NCBI Taxonomy" id="2364126"/>
    <lineage>
        <taxon>Eukaryota</taxon>
        <taxon>Sar</taxon>
        <taxon>Alveolata</taxon>
        <taxon>Dinophyceae</taxon>
        <taxon>Prorocentrales</taxon>
        <taxon>Prorocentraceae</taxon>
        <taxon>Prorocentrum</taxon>
    </lineage>
</organism>
<keyword evidence="3" id="KW-1185">Reference proteome</keyword>
<protein>
    <submittedName>
        <fullName evidence="2">Uncharacterized protein</fullName>
    </submittedName>
</protein>
<dbReference type="EMBL" id="CAUYUJ010016021">
    <property type="protein sequence ID" value="CAK0860907.1"/>
    <property type="molecule type" value="Genomic_DNA"/>
</dbReference>
<accession>A0ABN9ULZ0</accession>